<name>A0A0B2VVY5_TOXCA</name>
<organism evidence="3 4">
    <name type="scientific">Toxocara canis</name>
    <name type="common">Canine roundworm</name>
    <dbReference type="NCBI Taxonomy" id="6265"/>
    <lineage>
        <taxon>Eukaryota</taxon>
        <taxon>Metazoa</taxon>
        <taxon>Ecdysozoa</taxon>
        <taxon>Nematoda</taxon>
        <taxon>Chromadorea</taxon>
        <taxon>Rhabditida</taxon>
        <taxon>Spirurina</taxon>
        <taxon>Ascaridomorpha</taxon>
        <taxon>Ascaridoidea</taxon>
        <taxon>Toxocaridae</taxon>
        <taxon>Toxocara</taxon>
    </lineage>
</organism>
<gene>
    <name evidence="3" type="ORF">Tcan_18494</name>
</gene>
<reference evidence="3 4" key="1">
    <citation type="submission" date="2014-11" db="EMBL/GenBank/DDBJ databases">
        <title>Genetic blueprint of the zoonotic pathogen Toxocara canis.</title>
        <authorList>
            <person name="Zhu X.-Q."/>
            <person name="Korhonen P.K."/>
            <person name="Cai H."/>
            <person name="Young N.D."/>
            <person name="Nejsum P."/>
            <person name="von Samson-Himmelstjerna G."/>
            <person name="Boag P.R."/>
            <person name="Tan P."/>
            <person name="Li Q."/>
            <person name="Min J."/>
            <person name="Yang Y."/>
            <person name="Wang X."/>
            <person name="Fang X."/>
            <person name="Hall R.S."/>
            <person name="Hofmann A."/>
            <person name="Sternberg P.W."/>
            <person name="Jex A.R."/>
            <person name="Gasser R.B."/>
        </authorList>
    </citation>
    <scope>NUCLEOTIDE SEQUENCE [LARGE SCALE GENOMIC DNA]</scope>
    <source>
        <strain evidence="3">PN_DK_2014</strain>
    </source>
</reference>
<feature type="region of interest" description="Disordered" evidence="2">
    <location>
        <begin position="116"/>
        <end position="153"/>
    </location>
</feature>
<evidence type="ECO:0000256" key="1">
    <source>
        <dbReference type="SAM" id="Coils"/>
    </source>
</evidence>
<keyword evidence="1" id="KW-0175">Coiled coil</keyword>
<evidence type="ECO:0000313" key="3">
    <source>
        <dbReference type="EMBL" id="KHN87691.1"/>
    </source>
</evidence>
<feature type="coiled-coil region" evidence="1">
    <location>
        <begin position="282"/>
        <end position="309"/>
    </location>
</feature>
<accession>A0A0B2VVY5</accession>
<feature type="region of interest" description="Disordered" evidence="2">
    <location>
        <begin position="310"/>
        <end position="386"/>
    </location>
</feature>
<evidence type="ECO:0000256" key="2">
    <source>
        <dbReference type="SAM" id="MobiDB-lite"/>
    </source>
</evidence>
<dbReference type="AlphaFoldDB" id="A0A0B2VVY5"/>
<sequence>MLSSFGIRFSDEKSNIDAEAADRNVEEVCMKNAKDEALPSSSQFVAPKEESKKSDDIISTEVKEQPLSLFGYLYSAAANTYNLLVGGYGVNIAPENVISETNGNADKIAADSSSQITCNDNNGSAQSSIYNNKRGRERTSRKQGYPSESNDHNSVDVLADEKAQQKEAISEVSCKIQSLKKNIEEATKVLNYDPTFAVEETMDDALAMYRSAVENLEQTTEEAKNAATQLLNRSRKIIGDPVTSEKLDVQTDDSEADVVEIAVQDYTNYADEKFASKSDNPYEETLARLEQATIQVKNVAENLLNKQQKEAENCVQGTSREAQEELDEKEVGESSEESDVESVDTVSSFEDELSYDVDDAEIAEDVEQSASQHHASSERYGGMTLT</sequence>
<proteinExistence type="predicted"/>
<feature type="compositionally biased region" description="Acidic residues" evidence="2">
    <location>
        <begin position="349"/>
        <end position="367"/>
    </location>
</feature>
<dbReference type="EMBL" id="JPKZ01000371">
    <property type="protein sequence ID" value="KHN87691.1"/>
    <property type="molecule type" value="Genomic_DNA"/>
</dbReference>
<feature type="coiled-coil region" evidence="1">
    <location>
        <begin position="162"/>
        <end position="233"/>
    </location>
</feature>
<evidence type="ECO:0000313" key="4">
    <source>
        <dbReference type="Proteomes" id="UP000031036"/>
    </source>
</evidence>
<protein>
    <submittedName>
        <fullName evidence="3">Uncharacterized protein</fullName>
    </submittedName>
</protein>
<comment type="caution">
    <text evidence="3">The sequence shown here is derived from an EMBL/GenBank/DDBJ whole genome shotgun (WGS) entry which is preliminary data.</text>
</comment>
<feature type="compositionally biased region" description="Polar residues" evidence="2">
    <location>
        <begin position="116"/>
        <end position="131"/>
    </location>
</feature>
<keyword evidence="4" id="KW-1185">Reference proteome</keyword>
<feature type="compositionally biased region" description="Acidic residues" evidence="2">
    <location>
        <begin position="324"/>
        <end position="342"/>
    </location>
</feature>
<dbReference type="Proteomes" id="UP000031036">
    <property type="component" value="Unassembled WGS sequence"/>
</dbReference>